<evidence type="ECO:0000256" key="7">
    <source>
        <dbReference type="ARBA" id="ARBA00022806"/>
    </source>
</evidence>
<dbReference type="InterPro" id="IPR054712">
    <property type="entry name" value="Cas3-like_dom"/>
</dbReference>
<gene>
    <name evidence="14" type="primary">ygcB_1</name>
    <name evidence="14" type="ORF">ATZ99_06110</name>
</gene>
<dbReference type="GO" id="GO:0046872">
    <property type="term" value="F:metal ion binding"/>
    <property type="evidence" value="ECO:0007669"/>
    <property type="project" value="UniProtKB-KW"/>
</dbReference>
<keyword evidence="4" id="KW-0479">Metal-binding</keyword>
<comment type="caution">
    <text evidence="14">The sequence shown here is derived from an EMBL/GenBank/DDBJ whole genome shotgun (WGS) entry which is preliminary data.</text>
</comment>
<dbReference type="RefSeq" id="WP_068747778.1">
    <property type="nucleotide sequence ID" value="NZ_LOHZ01000022.1"/>
</dbReference>
<dbReference type="GO" id="GO:0005829">
    <property type="term" value="C:cytosol"/>
    <property type="evidence" value="ECO:0007669"/>
    <property type="project" value="TreeGrafter"/>
</dbReference>
<keyword evidence="6 14" id="KW-0378">Hydrolase</keyword>
<accession>A0A162MTW3</accession>
<dbReference type="GO" id="GO:0016787">
    <property type="term" value="F:hydrolase activity"/>
    <property type="evidence" value="ECO:0007669"/>
    <property type="project" value="UniProtKB-KW"/>
</dbReference>
<feature type="domain" description="HD Cas3-type" evidence="13">
    <location>
        <begin position="19"/>
        <end position="238"/>
    </location>
</feature>
<evidence type="ECO:0000259" key="12">
    <source>
        <dbReference type="PROSITE" id="PS51194"/>
    </source>
</evidence>
<dbReference type="InterPro" id="IPR027417">
    <property type="entry name" value="P-loop_NTPase"/>
</dbReference>
<proteinExistence type="inferred from homology"/>
<dbReference type="PATRIC" id="fig|520767.4.peg.629"/>
<dbReference type="EMBL" id="LOHZ01000022">
    <property type="protein sequence ID" value="KYO67325.1"/>
    <property type="molecule type" value="Genomic_DNA"/>
</dbReference>
<evidence type="ECO:0000256" key="1">
    <source>
        <dbReference type="ARBA" id="ARBA00006847"/>
    </source>
</evidence>
<evidence type="ECO:0000256" key="2">
    <source>
        <dbReference type="ARBA" id="ARBA00009046"/>
    </source>
</evidence>
<evidence type="ECO:0000256" key="10">
    <source>
        <dbReference type="ARBA" id="ARBA00038437"/>
    </source>
</evidence>
<dbReference type="InterPro" id="IPR006483">
    <property type="entry name" value="CRISPR-assoc_Cas3_HD"/>
</dbReference>
<keyword evidence="7 14" id="KW-0347">Helicase</keyword>
<evidence type="ECO:0000259" key="13">
    <source>
        <dbReference type="PROSITE" id="PS51643"/>
    </source>
</evidence>
<dbReference type="NCBIfam" id="TIGR01587">
    <property type="entry name" value="cas3_core"/>
    <property type="match status" value="1"/>
</dbReference>
<dbReference type="PANTHER" id="PTHR47959">
    <property type="entry name" value="ATP-DEPENDENT RNA HELICASE RHLE-RELATED"/>
    <property type="match status" value="1"/>
</dbReference>
<organism evidence="14 15">
    <name type="scientific">Thermovenabulum gondwanense</name>
    <dbReference type="NCBI Taxonomy" id="520767"/>
    <lineage>
        <taxon>Bacteria</taxon>
        <taxon>Bacillati</taxon>
        <taxon>Bacillota</taxon>
        <taxon>Clostridia</taxon>
        <taxon>Thermosediminibacterales</taxon>
        <taxon>Thermosediminibacteraceae</taxon>
        <taxon>Thermovenabulum</taxon>
    </lineage>
</organism>
<keyword evidence="8" id="KW-0067">ATP-binding</keyword>
<dbReference type="Gene3D" id="3.40.50.300">
    <property type="entry name" value="P-loop containing nucleotide triphosphate hydrolases"/>
    <property type="match status" value="2"/>
</dbReference>
<sequence length="782" mass="91791">MKIDYNKIPLYAKRFKTPAGYKYQTIYEHTWELLNNMDILFREYSAEIEDGLKKLNIDIEKFKYLLKLAAIYHDLGKANLLFQAKIRDKQKNKEVPRDKTLSREVPHNFLSLVFVDVNKIAEDIKNHNFTNSEWDTLLYTIAFSHDREFDCNIYNIDYFKNYIEKGVIHFLNNPDLYWFLNFISGSIDKDKIIKNTNFFWKKIKQFKIKMLEEILNFEEYNTQFKVLLKGFLHRLDHASSALVTVEEERIDDFPKKVELYLKEKGNFSNFKEFQMKAVELSDKNVILFAPTGSGKTEFGLNWAQKGKLIYTLPIRVSINAMYERFIRIFGEGRVGILHSDNFLFLLNDEEKYNSDEEIEVLFNNLNLSKNLSLPIIVTTGDQIFTSALKWPGFEKIYSLFLYSKLVIDEPQSYSPESLAIIIKTLEEVSYLNGKFCLMSATINPIIFNYFGDKIEYLQAYSDNELKNRFSHIISIRDNSILESIDEIIKEAKTKNVLVICNTVKRAQEVFKAVKEELKNSKELIKVELLHSRFIEKERRRKELAVLNGKDLNSIFISTQIVEASLDIDFDMLFTEISSADSILQRMGRVYRKRQYNSKTPNIVIFTKDISGIGRVYEEDITKRTIDYLKNFDGLYLSEYDKKVLNEYVYDLKEIKETRFMKKFNKTYDILKYGYRSENKSEAQKIFRDVFTVNAIPKSIYDENFEKLLGYLEKLNEKNLKPAEKIKLISNIRDYTVSAPGYLLPKSGASVFDSDLGIFIVNHNYDEQLGLISDEDDPNNYIL</sequence>
<dbReference type="OrthoDB" id="9810236at2"/>
<protein>
    <submittedName>
        <fullName evidence="14">CRISPR-associated endonuclease/helicase Cas3</fullName>
        <ecNumber evidence="14">3.1.-.-</ecNumber>
    </submittedName>
</protein>
<dbReference type="AlphaFoldDB" id="A0A162MTW3"/>
<dbReference type="SMART" id="SM00487">
    <property type="entry name" value="DEXDc"/>
    <property type="match status" value="1"/>
</dbReference>
<comment type="similarity">
    <text evidence="2">In the central section; belongs to the CRISPR-associated helicase Cas3 family.</text>
</comment>
<dbReference type="InterPro" id="IPR011545">
    <property type="entry name" value="DEAD/DEAH_box_helicase_dom"/>
</dbReference>
<dbReference type="Pfam" id="PF18019">
    <property type="entry name" value="Cas3_HD"/>
    <property type="match status" value="1"/>
</dbReference>
<feature type="domain" description="Helicase C-terminal" evidence="12">
    <location>
        <begin position="483"/>
        <end position="655"/>
    </location>
</feature>
<feature type="domain" description="Helicase ATP-binding" evidence="11">
    <location>
        <begin position="276"/>
        <end position="460"/>
    </location>
</feature>
<comment type="similarity">
    <text evidence="1">In the N-terminal section; belongs to the CRISPR-associated nuclease Cas3-HD family.</text>
</comment>
<dbReference type="SMART" id="SM00490">
    <property type="entry name" value="HELICc"/>
    <property type="match status" value="1"/>
</dbReference>
<dbReference type="Pfam" id="PF22590">
    <property type="entry name" value="Cas3-like_C_2"/>
    <property type="match status" value="1"/>
</dbReference>
<dbReference type="PROSITE" id="PS51194">
    <property type="entry name" value="HELICASE_CTER"/>
    <property type="match status" value="1"/>
</dbReference>
<dbReference type="GO" id="GO:0003676">
    <property type="term" value="F:nucleic acid binding"/>
    <property type="evidence" value="ECO:0007669"/>
    <property type="project" value="InterPro"/>
</dbReference>
<dbReference type="InterPro" id="IPR014001">
    <property type="entry name" value="Helicase_ATP-bd"/>
</dbReference>
<dbReference type="InterPro" id="IPR006474">
    <property type="entry name" value="Helicase_Cas3_CRISPR-ass_core"/>
</dbReference>
<dbReference type="GO" id="GO:0005524">
    <property type="term" value="F:ATP binding"/>
    <property type="evidence" value="ECO:0007669"/>
    <property type="project" value="UniProtKB-KW"/>
</dbReference>
<evidence type="ECO:0000256" key="9">
    <source>
        <dbReference type="ARBA" id="ARBA00023118"/>
    </source>
</evidence>
<dbReference type="PROSITE" id="PS51192">
    <property type="entry name" value="HELICASE_ATP_BIND_1"/>
    <property type="match status" value="1"/>
</dbReference>
<keyword evidence="3" id="KW-0540">Nuclease</keyword>
<dbReference type="InterPro" id="IPR050079">
    <property type="entry name" value="DEAD_box_RNA_helicase"/>
</dbReference>
<dbReference type="Gene3D" id="1.10.3210.30">
    <property type="match status" value="1"/>
</dbReference>
<dbReference type="InterPro" id="IPR038257">
    <property type="entry name" value="CRISPR-assoc_Cas3_HD_sf"/>
</dbReference>
<evidence type="ECO:0000313" key="15">
    <source>
        <dbReference type="Proteomes" id="UP000075737"/>
    </source>
</evidence>
<dbReference type="Pfam" id="PF00270">
    <property type="entry name" value="DEAD"/>
    <property type="match status" value="1"/>
</dbReference>
<reference evidence="14 15" key="1">
    <citation type="submission" date="2015-12" db="EMBL/GenBank/DDBJ databases">
        <title>Draft genome of Thermovenabulum gondwanense isolated from a red thermophilic microbial mat colonisisng an outflow channel of a bore well.</title>
        <authorList>
            <person name="Patel B.K."/>
        </authorList>
    </citation>
    <scope>NUCLEOTIDE SEQUENCE [LARGE SCALE GENOMIC DNA]</scope>
    <source>
        <strain evidence="14 15">R270</strain>
    </source>
</reference>
<keyword evidence="14" id="KW-0255">Endonuclease</keyword>
<dbReference type="Proteomes" id="UP000075737">
    <property type="component" value="Unassembled WGS sequence"/>
</dbReference>
<dbReference type="PROSITE" id="PS51643">
    <property type="entry name" value="HD_CAS3"/>
    <property type="match status" value="1"/>
</dbReference>
<name>A0A162MTW3_9FIRM</name>
<keyword evidence="9" id="KW-0051">Antiviral defense</keyword>
<dbReference type="SUPFAM" id="SSF52540">
    <property type="entry name" value="P-loop containing nucleoside triphosphate hydrolases"/>
    <property type="match status" value="1"/>
</dbReference>
<evidence type="ECO:0000256" key="5">
    <source>
        <dbReference type="ARBA" id="ARBA00022741"/>
    </source>
</evidence>
<dbReference type="STRING" id="520767.ATZ99_06110"/>
<keyword evidence="5" id="KW-0547">Nucleotide-binding</keyword>
<evidence type="ECO:0000259" key="11">
    <source>
        <dbReference type="PROSITE" id="PS51192"/>
    </source>
</evidence>
<dbReference type="InterPro" id="IPR001650">
    <property type="entry name" value="Helicase_C-like"/>
</dbReference>
<comment type="similarity">
    <text evidence="10">Belongs to the DEAD box helicase family.</text>
</comment>
<dbReference type="CDD" id="cd09641">
    <property type="entry name" value="Cas3''_I"/>
    <property type="match status" value="1"/>
</dbReference>
<keyword evidence="15" id="KW-1185">Reference proteome</keyword>
<evidence type="ECO:0000256" key="6">
    <source>
        <dbReference type="ARBA" id="ARBA00022801"/>
    </source>
</evidence>
<dbReference type="GO" id="GO:0051607">
    <property type="term" value="P:defense response to virus"/>
    <property type="evidence" value="ECO:0007669"/>
    <property type="project" value="UniProtKB-KW"/>
</dbReference>
<evidence type="ECO:0000313" key="14">
    <source>
        <dbReference type="EMBL" id="KYO67325.1"/>
    </source>
</evidence>
<evidence type="ECO:0000256" key="8">
    <source>
        <dbReference type="ARBA" id="ARBA00022840"/>
    </source>
</evidence>
<dbReference type="GO" id="GO:0004519">
    <property type="term" value="F:endonuclease activity"/>
    <property type="evidence" value="ECO:0007669"/>
    <property type="project" value="UniProtKB-KW"/>
</dbReference>
<dbReference type="PANTHER" id="PTHR47959:SF16">
    <property type="entry name" value="CRISPR-ASSOCIATED NUCLEASE_HELICASE CAS3-RELATED"/>
    <property type="match status" value="1"/>
</dbReference>
<evidence type="ECO:0000256" key="4">
    <source>
        <dbReference type="ARBA" id="ARBA00022723"/>
    </source>
</evidence>
<dbReference type="NCBIfam" id="TIGR01596">
    <property type="entry name" value="cas3_HD"/>
    <property type="match status" value="1"/>
</dbReference>
<evidence type="ECO:0000256" key="3">
    <source>
        <dbReference type="ARBA" id="ARBA00022722"/>
    </source>
</evidence>
<dbReference type="GO" id="GO:0003724">
    <property type="term" value="F:RNA helicase activity"/>
    <property type="evidence" value="ECO:0007669"/>
    <property type="project" value="TreeGrafter"/>
</dbReference>
<dbReference type="EC" id="3.1.-.-" evidence="14"/>